<dbReference type="AlphaFoldDB" id="A0A0F9JYL4"/>
<comment type="caution">
    <text evidence="1">The sequence shown here is derived from an EMBL/GenBank/DDBJ whole genome shotgun (WGS) entry which is preliminary data.</text>
</comment>
<evidence type="ECO:0000313" key="1">
    <source>
        <dbReference type="EMBL" id="KKM74813.1"/>
    </source>
</evidence>
<sequence>MTLTQAAIIVILKTGTYPTTQKALNYYEQKQKFPIYPFVEVRKVQSDSNITDVQKTAKDQTFEIRFYMKYTRPEAVEEADRLATENEMLRVLEDEDIEPAGIIYFESKQWNTQIIDDTIYGSKSVLRFTFKDITSTSSSGLIGSGDQIELNSQATPLSIQILALTTRKGFSIDTHYTDDRRDVYDPNLLIEFGEFTITYEQTTVIKAIIDGLSAIGNTNNGKIIRGGVETNFSFHVGQTNTSGSYGEIERATTTFYATGTWV</sequence>
<dbReference type="EMBL" id="LAZR01009079">
    <property type="protein sequence ID" value="KKM74813.1"/>
    <property type="molecule type" value="Genomic_DNA"/>
</dbReference>
<gene>
    <name evidence="1" type="ORF">LCGC14_1396580</name>
</gene>
<protein>
    <submittedName>
        <fullName evidence="1">Uncharacterized protein</fullName>
    </submittedName>
</protein>
<accession>A0A0F9JYL4</accession>
<organism evidence="1">
    <name type="scientific">marine sediment metagenome</name>
    <dbReference type="NCBI Taxonomy" id="412755"/>
    <lineage>
        <taxon>unclassified sequences</taxon>
        <taxon>metagenomes</taxon>
        <taxon>ecological metagenomes</taxon>
    </lineage>
</organism>
<proteinExistence type="predicted"/>
<name>A0A0F9JYL4_9ZZZZ</name>
<reference evidence="1" key="1">
    <citation type="journal article" date="2015" name="Nature">
        <title>Complex archaea that bridge the gap between prokaryotes and eukaryotes.</title>
        <authorList>
            <person name="Spang A."/>
            <person name="Saw J.H."/>
            <person name="Jorgensen S.L."/>
            <person name="Zaremba-Niedzwiedzka K."/>
            <person name="Martijn J."/>
            <person name="Lind A.E."/>
            <person name="van Eijk R."/>
            <person name="Schleper C."/>
            <person name="Guy L."/>
            <person name="Ettema T.J."/>
        </authorList>
    </citation>
    <scope>NUCLEOTIDE SEQUENCE</scope>
</reference>